<dbReference type="RefSeq" id="XP_029234252.1">
    <property type="nucleotide sequence ID" value="XM_029385897.1"/>
</dbReference>
<evidence type="ECO:0000313" key="3">
    <source>
        <dbReference type="Proteomes" id="UP000283634"/>
    </source>
</evidence>
<evidence type="ECO:0000256" key="1">
    <source>
        <dbReference type="SAM" id="MobiDB-lite"/>
    </source>
</evidence>
<evidence type="ECO:0000313" key="2">
    <source>
        <dbReference type="EMBL" id="RNE97684.1"/>
    </source>
</evidence>
<feature type="compositionally biased region" description="Basic and acidic residues" evidence="1">
    <location>
        <begin position="169"/>
        <end position="184"/>
    </location>
</feature>
<dbReference type="AlphaFoldDB" id="A0A3R7N737"/>
<proteinExistence type="predicted"/>
<accession>A0A3R7N737</accession>
<keyword evidence="3" id="KW-1185">Reference proteome</keyword>
<sequence>MGLKNPYIVSQVKPSSAEKRSSSLIRHWYQKMAKLEPCNLFKPHPNHSLEDECTILKPNVLHNAVTHVRHDEWLQLSVKLVLQVKQRHQIFRDTEGLLPKGYRHIQRKEGGNVPIPSNTGHKRRGMGDIYASRISLCVQERVSQEQRMNKSPKEVQKKKGIEASECPDDAQRWRHTKDVGDKIGRTPVYPPNS</sequence>
<dbReference type="Proteomes" id="UP000283634">
    <property type="component" value="Unassembled WGS sequence"/>
</dbReference>
<dbReference type="GeneID" id="40333133"/>
<reference evidence="2 3" key="1">
    <citation type="journal article" date="2018" name="BMC Genomics">
        <title>Genomic comparison of Trypanosoma conorhini and Trypanosoma rangeli to Trypanosoma cruzi strains of high and low virulence.</title>
        <authorList>
            <person name="Bradwell K.R."/>
            <person name="Koparde V.N."/>
            <person name="Matveyev A.V."/>
            <person name="Serrano M.G."/>
            <person name="Alves J.M."/>
            <person name="Parikh H."/>
            <person name="Huang B."/>
            <person name="Lee V."/>
            <person name="Espinosa-Alvarez O."/>
            <person name="Ortiz P.A."/>
            <person name="Costa-Martins A.G."/>
            <person name="Teixeira M.M."/>
            <person name="Buck G.A."/>
        </authorList>
    </citation>
    <scope>NUCLEOTIDE SEQUENCE [LARGE SCALE GENOMIC DNA]</scope>
    <source>
        <strain evidence="2 3">AM80</strain>
    </source>
</reference>
<protein>
    <submittedName>
        <fullName evidence="2">Uncharacterized protein</fullName>
    </submittedName>
</protein>
<name>A0A3R7N737_TRYRA</name>
<dbReference type="EMBL" id="MKGL01000535">
    <property type="protein sequence ID" value="RNE97684.1"/>
    <property type="molecule type" value="Genomic_DNA"/>
</dbReference>
<gene>
    <name evidence="2" type="ORF">TraAM80_09200</name>
</gene>
<comment type="caution">
    <text evidence="2">The sequence shown here is derived from an EMBL/GenBank/DDBJ whole genome shotgun (WGS) entry which is preliminary data.</text>
</comment>
<feature type="compositionally biased region" description="Basic and acidic residues" evidence="1">
    <location>
        <begin position="142"/>
        <end position="162"/>
    </location>
</feature>
<organism evidence="2 3">
    <name type="scientific">Trypanosoma rangeli</name>
    <dbReference type="NCBI Taxonomy" id="5698"/>
    <lineage>
        <taxon>Eukaryota</taxon>
        <taxon>Discoba</taxon>
        <taxon>Euglenozoa</taxon>
        <taxon>Kinetoplastea</taxon>
        <taxon>Metakinetoplastina</taxon>
        <taxon>Trypanosomatida</taxon>
        <taxon>Trypanosomatidae</taxon>
        <taxon>Trypanosoma</taxon>
        <taxon>Herpetosoma</taxon>
    </lineage>
</organism>
<feature type="region of interest" description="Disordered" evidence="1">
    <location>
        <begin position="142"/>
        <end position="193"/>
    </location>
</feature>